<dbReference type="RefSeq" id="WP_008852463.1">
    <property type="nucleotide sequence ID" value="NZ_AGQV01000010.1"/>
</dbReference>
<evidence type="ECO:0000256" key="1">
    <source>
        <dbReference type="ARBA" id="ARBA00005291"/>
    </source>
</evidence>
<dbReference type="PANTHER" id="PTHR21017">
    <property type="entry name" value="NIPSNAP-RELATED"/>
    <property type="match status" value="1"/>
</dbReference>
<keyword evidence="4" id="KW-1185">Reference proteome</keyword>
<dbReference type="STRING" id="1088869.GMO_23200"/>
<proteinExistence type="inferred from homology"/>
<accession>G6XLS1</accession>
<name>G6XLS1_9PROT</name>
<evidence type="ECO:0000259" key="2">
    <source>
        <dbReference type="Pfam" id="PF07978"/>
    </source>
</evidence>
<comment type="caution">
    <text evidence="3">The sequence shown here is derived from an EMBL/GenBank/DDBJ whole genome shotgun (WGS) entry which is preliminary data.</text>
</comment>
<dbReference type="InterPro" id="IPR012577">
    <property type="entry name" value="NIPSNAP"/>
</dbReference>
<dbReference type="OrthoDB" id="4124121at2"/>
<sequence>MSYAETIILDVQFGHAPAVVSALSGLQDVGMWATEIGYLNRITLFRTADSFEALLAGRPALLESLPKAHLERIEVTGWRVICPVLAPGSHGGVYEWRCYEARPGQMGEAELSFLAALPKRLELSSLFCALVSIEGTPRIAHVWPYADLNSRAAIRAEAVASGTWPPRMAHTLSSMQSEILLPLEASIWH</sequence>
<dbReference type="Gene3D" id="3.30.70.100">
    <property type="match status" value="1"/>
</dbReference>
<dbReference type="Pfam" id="PF07978">
    <property type="entry name" value="NIPSNAP"/>
    <property type="match status" value="1"/>
</dbReference>
<organism evidence="3 4">
    <name type="scientific">Gluconobacter morbifer G707</name>
    <dbReference type="NCBI Taxonomy" id="1088869"/>
    <lineage>
        <taxon>Bacteria</taxon>
        <taxon>Pseudomonadati</taxon>
        <taxon>Pseudomonadota</taxon>
        <taxon>Alphaproteobacteria</taxon>
        <taxon>Acetobacterales</taxon>
        <taxon>Acetobacteraceae</taxon>
        <taxon>Gluconobacter</taxon>
    </lineage>
</organism>
<dbReference type="PANTHER" id="PTHR21017:SF17">
    <property type="entry name" value="PROTEIN NIPSNAP"/>
    <property type="match status" value="1"/>
</dbReference>
<gene>
    <name evidence="3" type="ORF">GMO_23200</name>
</gene>
<dbReference type="PATRIC" id="fig|1088869.3.peg.2315"/>
<evidence type="ECO:0000313" key="3">
    <source>
        <dbReference type="EMBL" id="EHH67326.1"/>
    </source>
</evidence>
<evidence type="ECO:0000313" key="4">
    <source>
        <dbReference type="Proteomes" id="UP000004949"/>
    </source>
</evidence>
<dbReference type="SUPFAM" id="SSF54909">
    <property type="entry name" value="Dimeric alpha+beta barrel"/>
    <property type="match status" value="1"/>
</dbReference>
<dbReference type="Proteomes" id="UP000004949">
    <property type="component" value="Unassembled WGS sequence"/>
</dbReference>
<dbReference type="EMBL" id="AGQV01000010">
    <property type="protein sequence ID" value="EHH67326.1"/>
    <property type="molecule type" value="Genomic_DNA"/>
</dbReference>
<comment type="similarity">
    <text evidence="1">Belongs to the NipSnap family.</text>
</comment>
<dbReference type="AlphaFoldDB" id="G6XLS1"/>
<feature type="domain" description="NIPSNAP" evidence="2">
    <location>
        <begin position="94"/>
        <end position="186"/>
    </location>
</feature>
<dbReference type="InterPro" id="IPR011008">
    <property type="entry name" value="Dimeric_a/b-barrel"/>
</dbReference>
<dbReference type="eggNOG" id="ENOG50305ZK">
    <property type="taxonomic scope" value="Bacteria"/>
</dbReference>
<protein>
    <recommendedName>
        <fullName evidence="2">NIPSNAP domain-containing protein</fullName>
    </recommendedName>
</protein>
<reference evidence="3 4" key="1">
    <citation type="submission" date="2011-10" db="EMBL/GenBank/DDBJ databases">
        <title>Genome sequence of Gluconobacter morbifer G707, isolated from Drosophila gut.</title>
        <authorList>
            <person name="Lee W.-J."/>
            <person name="Kim E.-K."/>
        </authorList>
    </citation>
    <scope>NUCLEOTIDE SEQUENCE [LARGE SCALE GENOMIC DNA]</scope>
    <source>
        <strain evidence="3 4">G707</strain>
    </source>
</reference>
<dbReference type="InterPro" id="IPR051557">
    <property type="entry name" value="NipSnap_domain"/>
</dbReference>